<dbReference type="RefSeq" id="WP_272776550.1">
    <property type="nucleotide sequence ID" value="NZ_JAQQLI010000009.1"/>
</dbReference>
<gene>
    <name evidence="1" type="ORF">PQJ73_08430</name>
</gene>
<organism evidence="1 2">
    <name type="scientific">Rhodoplanes tepidamans</name>
    <name type="common">Rhodoplanes cryptolactis</name>
    <dbReference type="NCBI Taxonomy" id="200616"/>
    <lineage>
        <taxon>Bacteria</taxon>
        <taxon>Pseudomonadati</taxon>
        <taxon>Pseudomonadota</taxon>
        <taxon>Alphaproteobacteria</taxon>
        <taxon>Hyphomicrobiales</taxon>
        <taxon>Nitrobacteraceae</taxon>
        <taxon>Rhodoplanes</taxon>
    </lineage>
</organism>
<dbReference type="Proteomes" id="UP001165652">
    <property type="component" value="Unassembled WGS sequence"/>
</dbReference>
<dbReference type="GO" id="GO:0008168">
    <property type="term" value="F:methyltransferase activity"/>
    <property type="evidence" value="ECO:0007669"/>
    <property type="project" value="UniProtKB-KW"/>
</dbReference>
<reference evidence="1" key="1">
    <citation type="journal article" date="2023" name="Microbiol Resour">
        <title>Genome Sequences of Rhodoplanes serenus and Two Thermotolerant Strains, Rhodoplanes tepidamans and 'Rhodoplanes cryptolactis,' Further Refine the Genus.</title>
        <authorList>
            <person name="Rayyan A.A."/>
            <person name="Kyndt J.A."/>
        </authorList>
    </citation>
    <scope>NUCLEOTIDE SEQUENCE</scope>
    <source>
        <strain evidence="1">DSM 9987</strain>
    </source>
</reference>
<dbReference type="InterPro" id="IPR029063">
    <property type="entry name" value="SAM-dependent_MTases_sf"/>
</dbReference>
<comment type="caution">
    <text evidence="1">The sequence shown here is derived from an EMBL/GenBank/DDBJ whole genome shotgun (WGS) entry which is preliminary data.</text>
</comment>
<dbReference type="GO" id="GO:0032259">
    <property type="term" value="P:methylation"/>
    <property type="evidence" value="ECO:0007669"/>
    <property type="project" value="UniProtKB-KW"/>
</dbReference>
<dbReference type="EMBL" id="JAQQLI010000009">
    <property type="protein sequence ID" value="MDC7785705.1"/>
    <property type="molecule type" value="Genomic_DNA"/>
</dbReference>
<evidence type="ECO:0000313" key="1">
    <source>
        <dbReference type="EMBL" id="MDC7785705.1"/>
    </source>
</evidence>
<keyword evidence="2" id="KW-1185">Reference proteome</keyword>
<proteinExistence type="predicted"/>
<sequence>MLHHLMPSAPTVWFVRPVNEDRMLQPDFAELAWLFTSSNRNRGILRQNFDEAALLWRAVRRSAGPILEIGRRHGGSTALLLTAGAGRPVTSIDIEPAHHEVCQRLFDQTLLATPERLHLIVGDSRVPLPGASFGFAFIDGDHSYEGVKADTAAHWAALEPYGDSPPTVVYHDAVPNDGLADVGQPNHCDGVLLLCRQLMDAGIARPVATAGSSLWLEKMTELPSDF</sequence>
<reference evidence="1" key="2">
    <citation type="submission" date="2023-02" db="EMBL/GenBank/DDBJ databases">
        <authorList>
            <person name="Rayyan A."/>
            <person name="Meyer T."/>
            <person name="Kyndt J.A."/>
        </authorList>
    </citation>
    <scope>NUCLEOTIDE SEQUENCE</scope>
    <source>
        <strain evidence="1">DSM 9987</strain>
    </source>
</reference>
<accession>A0ABT5J9G8</accession>
<name>A0ABT5J9G8_RHOTP</name>
<dbReference type="SUPFAM" id="SSF53335">
    <property type="entry name" value="S-adenosyl-L-methionine-dependent methyltransferases"/>
    <property type="match status" value="1"/>
</dbReference>
<dbReference type="Gene3D" id="3.40.50.150">
    <property type="entry name" value="Vaccinia Virus protein VP39"/>
    <property type="match status" value="1"/>
</dbReference>
<keyword evidence="1" id="KW-0808">Transferase</keyword>
<dbReference type="Pfam" id="PF13578">
    <property type="entry name" value="Methyltransf_24"/>
    <property type="match status" value="1"/>
</dbReference>
<protein>
    <submittedName>
        <fullName evidence="1">Class I SAM-dependent methyltransferase</fullName>
    </submittedName>
</protein>
<keyword evidence="1" id="KW-0489">Methyltransferase</keyword>
<evidence type="ECO:0000313" key="2">
    <source>
        <dbReference type="Proteomes" id="UP001165652"/>
    </source>
</evidence>